<evidence type="ECO:0000256" key="2">
    <source>
        <dbReference type="ARBA" id="ARBA00023125"/>
    </source>
</evidence>
<dbReference type="HOGENOM" id="CLU_037628_6_2_0"/>
<protein>
    <submittedName>
        <fullName evidence="5">Transcriptional regulator, LacI family</fullName>
    </submittedName>
</protein>
<accession>B1ZPN2</accession>
<dbReference type="Gene3D" id="1.10.260.40">
    <property type="entry name" value="lambda repressor-like DNA-binding domains"/>
    <property type="match status" value="1"/>
</dbReference>
<keyword evidence="1" id="KW-0805">Transcription regulation</keyword>
<dbReference type="PANTHER" id="PTHR30146">
    <property type="entry name" value="LACI-RELATED TRANSCRIPTIONAL REPRESSOR"/>
    <property type="match status" value="1"/>
</dbReference>
<dbReference type="GO" id="GO:0003700">
    <property type="term" value="F:DNA-binding transcription factor activity"/>
    <property type="evidence" value="ECO:0007669"/>
    <property type="project" value="TreeGrafter"/>
</dbReference>
<evidence type="ECO:0000256" key="1">
    <source>
        <dbReference type="ARBA" id="ARBA00023015"/>
    </source>
</evidence>
<dbReference type="GO" id="GO:0000976">
    <property type="term" value="F:transcription cis-regulatory region binding"/>
    <property type="evidence" value="ECO:0007669"/>
    <property type="project" value="TreeGrafter"/>
</dbReference>
<reference evidence="5 6" key="1">
    <citation type="journal article" date="2011" name="J. Bacteriol.">
        <title>Genome sequence of the verrucomicrobium Opitutus terrae PB90-1, an abundant inhabitant of rice paddy soil ecosystems.</title>
        <authorList>
            <person name="van Passel M.W."/>
            <person name="Kant R."/>
            <person name="Palva A."/>
            <person name="Copeland A."/>
            <person name="Lucas S."/>
            <person name="Lapidus A."/>
            <person name="Glavina del Rio T."/>
            <person name="Pitluck S."/>
            <person name="Goltsman E."/>
            <person name="Clum A."/>
            <person name="Sun H."/>
            <person name="Schmutz J."/>
            <person name="Larimer F.W."/>
            <person name="Land M.L."/>
            <person name="Hauser L."/>
            <person name="Kyrpides N."/>
            <person name="Mikhailova N."/>
            <person name="Richardson P.P."/>
            <person name="Janssen P.H."/>
            <person name="de Vos W.M."/>
            <person name="Smidt H."/>
        </authorList>
    </citation>
    <scope>NUCLEOTIDE SEQUENCE [LARGE SCALE GENOMIC DNA]</scope>
    <source>
        <strain evidence="6">DSM 11246 / JCM 15787 / PB90-1</strain>
    </source>
</reference>
<organism evidence="5 6">
    <name type="scientific">Opitutus terrae (strain DSM 11246 / JCM 15787 / PB90-1)</name>
    <dbReference type="NCBI Taxonomy" id="452637"/>
    <lineage>
        <taxon>Bacteria</taxon>
        <taxon>Pseudomonadati</taxon>
        <taxon>Verrucomicrobiota</taxon>
        <taxon>Opitutia</taxon>
        <taxon>Opitutales</taxon>
        <taxon>Opitutaceae</taxon>
        <taxon>Opitutus</taxon>
    </lineage>
</organism>
<name>B1ZPN2_OPITP</name>
<dbReference type="SMART" id="SM00354">
    <property type="entry name" value="HTH_LACI"/>
    <property type="match status" value="1"/>
</dbReference>
<dbReference type="AlphaFoldDB" id="B1ZPN2"/>
<evidence type="ECO:0000313" key="6">
    <source>
        <dbReference type="Proteomes" id="UP000007013"/>
    </source>
</evidence>
<dbReference type="Proteomes" id="UP000007013">
    <property type="component" value="Chromosome"/>
</dbReference>
<evidence type="ECO:0000259" key="4">
    <source>
        <dbReference type="PROSITE" id="PS50932"/>
    </source>
</evidence>
<evidence type="ECO:0000313" key="5">
    <source>
        <dbReference type="EMBL" id="ACB74551.1"/>
    </source>
</evidence>
<dbReference type="Gene3D" id="3.40.50.2300">
    <property type="match status" value="2"/>
</dbReference>
<proteinExistence type="predicted"/>
<dbReference type="RefSeq" id="WP_012374089.1">
    <property type="nucleotide sequence ID" value="NC_010571.1"/>
</dbReference>
<dbReference type="EMBL" id="CP001032">
    <property type="protein sequence ID" value="ACB74551.1"/>
    <property type="molecule type" value="Genomic_DNA"/>
</dbReference>
<feature type="domain" description="HTH lacI-type" evidence="4">
    <location>
        <begin position="11"/>
        <end position="61"/>
    </location>
</feature>
<dbReference type="InterPro" id="IPR028082">
    <property type="entry name" value="Peripla_BP_I"/>
</dbReference>
<keyword evidence="3" id="KW-0804">Transcription</keyword>
<gene>
    <name evidence="5" type="ordered locus">Oter_1266</name>
</gene>
<dbReference type="InterPro" id="IPR046335">
    <property type="entry name" value="LacI/GalR-like_sensor"/>
</dbReference>
<dbReference type="eggNOG" id="COG1609">
    <property type="taxonomic scope" value="Bacteria"/>
</dbReference>
<dbReference type="CDD" id="cd01392">
    <property type="entry name" value="HTH_LacI"/>
    <property type="match status" value="1"/>
</dbReference>
<keyword evidence="2" id="KW-0238">DNA-binding</keyword>
<sequence length="357" mass="39009">MSRSLNQQRLAEQLNLSRTTVSRSLANHPAISAETRARVQALAAEMGYRGIPTRGVRRARGSKPATIGVLIGVPAENVAMATFPFILQGIRDRAEIEHLAIDVCFEKPALLDPTSKRQSIFRHIRAGDWRGTVLIYPFPEVAVEVISRKISTVAVLESYASAGVDTIDTDDSAAILTLVTRLRDQGHRRIGFVTWDYPVGGHWSIRRFGGYVEALFQLGLEFRPDWSINISRQVPHLSELGPAIPDRVVQLMAQERITAWVCAADHQAYHLIRELQARGIRVPQDCSVTGFDGLEPPAGLPQVASMAVPHADIGSSAVARLVSRILHPNSPRRKILVEARLVDGATIGPAPSGAIVS</sequence>
<dbReference type="SUPFAM" id="SSF47413">
    <property type="entry name" value="lambda repressor-like DNA-binding domains"/>
    <property type="match status" value="1"/>
</dbReference>
<dbReference type="InterPro" id="IPR000843">
    <property type="entry name" value="HTH_LacI"/>
</dbReference>
<evidence type="ECO:0000256" key="3">
    <source>
        <dbReference type="ARBA" id="ARBA00023163"/>
    </source>
</evidence>
<dbReference type="InterPro" id="IPR010982">
    <property type="entry name" value="Lambda_DNA-bd_dom_sf"/>
</dbReference>
<dbReference type="PANTHER" id="PTHR30146:SF109">
    <property type="entry name" value="HTH-TYPE TRANSCRIPTIONAL REGULATOR GALS"/>
    <property type="match status" value="1"/>
</dbReference>
<dbReference type="SUPFAM" id="SSF53822">
    <property type="entry name" value="Periplasmic binding protein-like I"/>
    <property type="match status" value="1"/>
</dbReference>
<keyword evidence="6" id="KW-1185">Reference proteome</keyword>
<dbReference type="Pfam" id="PF13377">
    <property type="entry name" value="Peripla_BP_3"/>
    <property type="match status" value="1"/>
</dbReference>
<dbReference type="OrthoDB" id="183809at2"/>
<dbReference type="Pfam" id="PF00356">
    <property type="entry name" value="LacI"/>
    <property type="match status" value="1"/>
</dbReference>
<dbReference type="STRING" id="452637.Oter_1266"/>
<dbReference type="KEGG" id="ote:Oter_1266"/>
<dbReference type="PROSITE" id="PS50932">
    <property type="entry name" value="HTH_LACI_2"/>
    <property type="match status" value="1"/>
</dbReference>